<dbReference type="PANTHER" id="PTHR45642">
    <property type="entry name" value="GDSL ESTERASE/LIPASE EXL3"/>
    <property type="match status" value="1"/>
</dbReference>
<sequence length="372" mass="40913">MAVLSDSRVLHLPLIFSLLLLLLLLLLPLLLTAAAGDHQSLHQNKKKVPALIVFGDSIVDSGNNNGIKTIVKCDFPPYGRDFPQMQPTGRFSNGRIPSDMIASALGVKDYVPAYLDPDLTPEDLLTGVTFASGAAGYDPLTSELMSVLTLDDELRLFREYQTKLKAIAGEERAASIIRDSIYLVIIGSDDLANTYFTTPFRKKQFDIPSYADFLVEKASIFYQELYNLGARKMAIVGLPPVGCVPSTRTLSGGVLRQCKDVYNQAAQLTNFKLSKAVDKLGATLPGSRLVYVDIYTVLLDMILYPSKFGFKVSDKGCCGTGAIEVSILCNQLVPHTCTDVSDYVFWDSYHPTENAYKVITDSVITNYLPRLL</sequence>
<dbReference type="Pfam" id="PF00657">
    <property type="entry name" value="Lipase_GDSL"/>
    <property type="match status" value="1"/>
</dbReference>
<dbReference type="InterPro" id="IPR050592">
    <property type="entry name" value="GDSL_lipolytic_enzyme"/>
</dbReference>
<evidence type="ECO:0000256" key="2">
    <source>
        <dbReference type="SAM" id="SignalP"/>
    </source>
</evidence>
<dbReference type="SUPFAM" id="SSF52266">
    <property type="entry name" value="SGNH hydrolase"/>
    <property type="match status" value="1"/>
</dbReference>
<reference evidence="3 4" key="1">
    <citation type="submission" date="2021-07" db="EMBL/GenBank/DDBJ databases">
        <title>The Aristolochia fimbriata genome: insights into angiosperm evolution, floral development and chemical biosynthesis.</title>
        <authorList>
            <person name="Jiao Y."/>
        </authorList>
    </citation>
    <scope>NUCLEOTIDE SEQUENCE [LARGE SCALE GENOMIC DNA]</scope>
    <source>
        <strain evidence="3">IBCAS-2021</strain>
        <tissue evidence="3">Leaf</tissue>
    </source>
</reference>
<comment type="caution">
    <text evidence="3">The sequence shown here is derived from an EMBL/GenBank/DDBJ whole genome shotgun (WGS) entry which is preliminary data.</text>
</comment>
<evidence type="ECO:0008006" key="5">
    <source>
        <dbReference type="Google" id="ProtNLM"/>
    </source>
</evidence>
<dbReference type="InterPro" id="IPR035669">
    <property type="entry name" value="SGNH_plant_lipase-like"/>
</dbReference>
<dbReference type="CDD" id="cd01837">
    <property type="entry name" value="SGNH_plant_lipase_like"/>
    <property type="match status" value="1"/>
</dbReference>
<dbReference type="Proteomes" id="UP000825729">
    <property type="component" value="Unassembled WGS sequence"/>
</dbReference>
<dbReference type="GO" id="GO:0016788">
    <property type="term" value="F:hydrolase activity, acting on ester bonds"/>
    <property type="evidence" value="ECO:0007669"/>
    <property type="project" value="InterPro"/>
</dbReference>
<dbReference type="InterPro" id="IPR036514">
    <property type="entry name" value="SGNH_hydro_sf"/>
</dbReference>
<dbReference type="AlphaFoldDB" id="A0AAV7E4I5"/>
<evidence type="ECO:0000313" key="3">
    <source>
        <dbReference type="EMBL" id="KAG9442751.1"/>
    </source>
</evidence>
<feature type="chain" id="PRO_5043820953" description="GDSL esterase/lipase EXL3" evidence="2">
    <location>
        <begin position="37"/>
        <end position="372"/>
    </location>
</feature>
<gene>
    <name evidence="3" type="ORF">H6P81_018605</name>
</gene>
<evidence type="ECO:0000313" key="4">
    <source>
        <dbReference type="Proteomes" id="UP000825729"/>
    </source>
</evidence>
<accession>A0AAV7E4I5</accession>
<protein>
    <recommendedName>
        <fullName evidence="5">GDSL esterase/lipase EXL3</fullName>
    </recommendedName>
</protein>
<evidence type="ECO:0000256" key="1">
    <source>
        <dbReference type="ARBA" id="ARBA00008668"/>
    </source>
</evidence>
<dbReference type="InterPro" id="IPR001087">
    <property type="entry name" value="GDSL"/>
</dbReference>
<dbReference type="FunFam" id="3.40.50.1110:FF:000003">
    <property type="entry name" value="GDSL esterase/lipase APG"/>
    <property type="match status" value="1"/>
</dbReference>
<comment type="similarity">
    <text evidence="1">Belongs to the 'GDSL' lipolytic enzyme family.</text>
</comment>
<organism evidence="3 4">
    <name type="scientific">Aristolochia fimbriata</name>
    <name type="common">White veined hardy Dutchman's pipe vine</name>
    <dbReference type="NCBI Taxonomy" id="158543"/>
    <lineage>
        <taxon>Eukaryota</taxon>
        <taxon>Viridiplantae</taxon>
        <taxon>Streptophyta</taxon>
        <taxon>Embryophyta</taxon>
        <taxon>Tracheophyta</taxon>
        <taxon>Spermatophyta</taxon>
        <taxon>Magnoliopsida</taxon>
        <taxon>Magnoliidae</taxon>
        <taxon>Piperales</taxon>
        <taxon>Aristolochiaceae</taxon>
        <taxon>Aristolochia</taxon>
    </lineage>
</organism>
<feature type="signal peptide" evidence="2">
    <location>
        <begin position="1"/>
        <end position="36"/>
    </location>
</feature>
<dbReference type="Gene3D" id="3.40.50.1110">
    <property type="entry name" value="SGNH hydrolase"/>
    <property type="match status" value="1"/>
</dbReference>
<dbReference type="EMBL" id="JAINDJ010000007">
    <property type="protein sequence ID" value="KAG9442751.1"/>
    <property type="molecule type" value="Genomic_DNA"/>
</dbReference>
<proteinExistence type="inferred from homology"/>
<dbReference type="PANTHER" id="PTHR45642:SF95">
    <property type="entry name" value="GDSL-LIKE LIPASE_ACYLHYDROLASE FAMILY PROTEIN, EXPRESSED"/>
    <property type="match status" value="1"/>
</dbReference>
<keyword evidence="2" id="KW-0732">Signal</keyword>
<name>A0AAV7E4I5_ARIFI</name>
<keyword evidence="4" id="KW-1185">Reference proteome</keyword>